<keyword evidence="3" id="KW-1185">Reference proteome</keyword>
<evidence type="ECO:0000313" key="2">
    <source>
        <dbReference type="EMBL" id="PHT93819.1"/>
    </source>
</evidence>
<reference evidence="2 3" key="2">
    <citation type="journal article" date="2017" name="Genome Biol.">
        <title>New reference genome sequences of hot pepper reveal the massive evolution of plant disease-resistance genes by retroduplication.</title>
        <authorList>
            <person name="Kim S."/>
            <person name="Park J."/>
            <person name="Yeom S.I."/>
            <person name="Kim Y.M."/>
            <person name="Seo E."/>
            <person name="Kim K.T."/>
            <person name="Kim M.S."/>
            <person name="Lee J.M."/>
            <person name="Cheong K."/>
            <person name="Shin H.S."/>
            <person name="Kim S.B."/>
            <person name="Han K."/>
            <person name="Lee J."/>
            <person name="Park M."/>
            <person name="Lee H.A."/>
            <person name="Lee H.Y."/>
            <person name="Lee Y."/>
            <person name="Oh S."/>
            <person name="Lee J.H."/>
            <person name="Choi E."/>
            <person name="Choi E."/>
            <person name="Lee S.E."/>
            <person name="Jeon J."/>
            <person name="Kim H."/>
            <person name="Choi G."/>
            <person name="Song H."/>
            <person name="Lee J."/>
            <person name="Lee S.C."/>
            <person name="Kwon J.K."/>
            <person name="Lee H.Y."/>
            <person name="Koo N."/>
            <person name="Hong Y."/>
            <person name="Kim R.W."/>
            <person name="Kang W.H."/>
            <person name="Huh J.H."/>
            <person name="Kang B.C."/>
            <person name="Yang T.J."/>
            <person name="Lee Y.H."/>
            <person name="Bennetzen J.L."/>
            <person name="Choi D."/>
        </authorList>
    </citation>
    <scope>NUCLEOTIDE SEQUENCE [LARGE SCALE GENOMIC DNA]</scope>
    <source>
        <strain evidence="3">cv. CM334</strain>
    </source>
</reference>
<evidence type="ECO:0000313" key="3">
    <source>
        <dbReference type="Proteomes" id="UP000222542"/>
    </source>
</evidence>
<evidence type="ECO:0000256" key="1">
    <source>
        <dbReference type="SAM" id="MobiDB-lite"/>
    </source>
</evidence>
<sequence length="126" mass="14486">MGFPNTPSECRKSKVVAPLQKEEEKCENPSFKDEKKEFEVGYMLQQITFLVQQMSDLFLLFPANYSSIATESEDNEHGEEECFKKDDPNTNSPSTEELAKTFSIDHYLVRMQCYGATYLTSDFVVD</sequence>
<dbReference type="Gramene" id="PHT93819">
    <property type="protein sequence ID" value="PHT93819"/>
    <property type="gene ID" value="T459_01701"/>
</dbReference>
<name>A0A2G3AHV5_CAPAN</name>
<proteinExistence type="predicted"/>
<accession>A0A2G3AHV5</accession>
<dbReference type="EMBL" id="AYRZ02000001">
    <property type="protein sequence ID" value="PHT93819.1"/>
    <property type="molecule type" value="Genomic_DNA"/>
</dbReference>
<feature type="region of interest" description="Disordered" evidence="1">
    <location>
        <begin position="70"/>
        <end position="96"/>
    </location>
</feature>
<comment type="caution">
    <text evidence="2">The sequence shown here is derived from an EMBL/GenBank/DDBJ whole genome shotgun (WGS) entry which is preliminary data.</text>
</comment>
<protein>
    <submittedName>
        <fullName evidence="2">Uncharacterized protein</fullName>
    </submittedName>
</protein>
<organism evidence="2 3">
    <name type="scientific">Capsicum annuum</name>
    <name type="common">Capsicum pepper</name>
    <dbReference type="NCBI Taxonomy" id="4072"/>
    <lineage>
        <taxon>Eukaryota</taxon>
        <taxon>Viridiplantae</taxon>
        <taxon>Streptophyta</taxon>
        <taxon>Embryophyta</taxon>
        <taxon>Tracheophyta</taxon>
        <taxon>Spermatophyta</taxon>
        <taxon>Magnoliopsida</taxon>
        <taxon>eudicotyledons</taxon>
        <taxon>Gunneridae</taxon>
        <taxon>Pentapetalae</taxon>
        <taxon>asterids</taxon>
        <taxon>lamiids</taxon>
        <taxon>Solanales</taxon>
        <taxon>Solanaceae</taxon>
        <taxon>Solanoideae</taxon>
        <taxon>Capsiceae</taxon>
        <taxon>Capsicum</taxon>
    </lineage>
</organism>
<dbReference type="AlphaFoldDB" id="A0A2G3AHV5"/>
<reference evidence="2 3" key="1">
    <citation type="journal article" date="2014" name="Nat. Genet.">
        <title>Genome sequence of the hot pepper provides insights into the evolution of pungency in Capsicum species.</title>
        <authorList>
            <person name="Kim S."/>
            <person name="Park M."/>
            <person name="Yeom S.I."/>
            <person name="Kim Y.M."/>
            <person name="Lee J.M."/>
            <person name="Lee H.A."/>
            <person name="Seo E."/>
            <person name="Choi J."/>
            <person name="Cheong K."/>
            <person name="Kim K.T."/>
            <person name="Jung K."/>
            <person name="Lee G.W."/>
            <person name="Oh S.K."/>
            <person name="Bae C."/>
            <person name="Kim S.B."/>
            <person name="Lee H.Y."/>
            <person name="Kim S.Y."/>
            <person name="Kim M.S."/>
            <person name="Kang B.C."/>
            <person name="Jo Y.D."/>
            <person name="Yang H.B."/>
            <person name="Jeong H.J."/>
            <person name="Kang W.H."/>
            <person name="Kwon J.K."/>
            <person name="Shin C."/>
            <person name="Lim J.Y."/>
            <person name="Park J.H."/>
            <person name="Huh J.H."/>
            <person name="Kim J.S."/>
            <person name="Kim B.D."/>
            <person name="Cohen O."/>
            <person name="Paran I."/>
            <person name="Suh M.C."/>
            <person name="Lee S.B."/>
            <person name="Kim Y.K."/>
            <person name="Shin Y."/>
            <person name="Noh S.J."/>
            <person name="Park J."/>
            <person name="Seo Y.S."/>
            <person name="Kwon S.Y."/>
            <person name="Kim H.A."/>
            <person name="Park J.M."/>
            <person name="Kim H.J."/>
            <person name="Choi S.B."/>
            <person name="Bosland P.W."/>
            <person name="Reeves G."/>
            <person name="Jo S.H."/>
            <person name="Lee B.W."/>
            <person name="Cho H.T."/>
            <person name="Choi H.S."/>
            <person name="Lee M.S."/>
            <person name="Yu Y."/>
            <person name="Do Choi Y."/>
            <person name="Park B.S."/>
            <person name="van Deynze A."/>
            <person name="Ashrafi H."/>
            <person name="Hill T."/>
            <person name="Kim W.T."/>
            <person name="Pai H.S."/>
            <person name="Ahn H.K."/>
            <person name="Yeam I."/>
            <person name="Giovannoni J.J."/>
            <person name="Rose J.K."/>
            <person name="Sorensen I."/>
            <person name="Lee S.J."/>
            <person name="Kim R.W."/>
            <person name="Choi I.Y."/>
            <person name="Choi B.S."/>
            <person name="Lim J.S."/>
            <person name="Lee Y.H."/>
            <person name="Choi D."/>
        </authorList>
    </citation>
    <scope>NUCLEOTIDE SEQUENCE [LARGE SCALE GENOMIC DNA]</scope>
    <source>
        <strain evidence="3">cv. CM334</strain>
    </source>
</reference>
<dbReference type="Proteomes" id="UP000222542">
    <property type="component" value="Unassembled WGS sequence"/>
</dbReference>
<gene>
    <name evidence="2" type="ORF">T459_01701</name>
</gene>